<evidence type="ECO:0000259" key="7">
    <source>
        <dbReference type="PROSITE" id="PS50110"/>
    </source>
</evidence>
<feature type="domain" description="HTH luxR-type" evidence="6">
    <location>
        <begin position="146"/>
        <end position="211"/>
    </location>
</feature>
<evidence type="ECO:0000313" key="9">
    <source>
        <dbReference type="Proteomes" id="UP000646911"/>
    </source>
</evidence>
<gene>
    <name evidence="8" type="ORF">H8L47_18730</name>
</gene>
<dbReference type="SMART" id="SM00448">
    <property type="entry name" value="REC"/>
    <property type="match status" value="1"/>
</dbReference>
<comment type="caution">
    <text evidence="8">The sequence shown here is derived from an EMBL/GenBank/DDBJ whole genome shotgun (WGS) entry which is preliminary data.</text>
</comment>
<dbReference type="Pfam" id="PF00072">
    <property type="entry name" value="Response_reg"/>
    <property type="match status" value="1"/>
</dbReference>
<evidence type="ECO:0000256" key="3">
    <source>
        <dbReference type="ARBA" id="ARBA00023125"/>
    </source>
</evidence>
<reference evidence="8 9" key="1">
    <citation type="submission" date="2020-08" db="EMBL/GenBank/DDBJ databases">
        <title>Novel species isolated from subtropical streams in China.</title>
        <authorList>
            <person name="Lu H."/>
        </authorList>
    </citation>
    <scope>NUCLEOTIDE SEQUENCE [LARGE SCALE GENOMIC DNA]</scope>
    <source>
        <strain evidence="8 9">NL8W</strain>
    </source>
</reference>
<dbReference type="CDD" id="cd06170">
    <property type="entry name" value="LuxR_C_like"/>
    <property type="match status" value="1"/>
</dbReference>
<keyword evidence="3" id="KW-0238">DNA-binding</keyword>
<dbReference type="PROSITE" id="PS50043">
    <property type="entry name" value="HTH_LUXR_2"/>
    <property type="match status" value="1"/>
</dbReference>
<dbReference type="InterPro" id="IPR016032">
    <property type="entry name" value="Sig_transdc_resp-reg_C-effctor"/>
</dbReference>
<dbReference type="EMBL" id="JACOFX010000011">
    <property type="protein sequence ID" value="MBC3909603.1"/>
    <property type="molecule type" value="Genomic_DNA"/>
</dbReference>
<evidence type="ECO:0000313" key="8">
    <source>
        <dbReference type="EMBL" id="MBC3909603.1"/>
    </source>
</evidence>
<sequence>MIRVILVDDQNLIRTGIAGLLAMLPDILVVAEAANGETAIELIEQLQPDVVLLDVRMPKMSGIEVLQELNARQHLPATILLTTFDDDEALFHGMRAGAKGFLLKDICLERLSAAIRSVARGESLFRPAITERVLHGLQELAPAYVAEQLHDPLTQREIEILALMAGGFNNREIADAQGTSEGTVKNQVSSILSKLAVRDRVRAVLRGLQLGII</sequence>
<evidence type="ECO:0000256" key="5">
    <source>
        <dbReference type="PROSITE-ProRule" id="PRU00169"/>
    </source>
</evidence>
<dbReference type="SUPFAM" id="SSF52172">
    <property type="entry name" value="CheY-like"/>
    <property type="match status" value="1"/>
</dbReference>
<dbReference type="PANTHER" id="PTHR43214:SF24">
    <property type="entry name" value="TRANSCRIPTIONAL REGULATORY PROTEIN NARL-RELATED"/>
    <property type="match status" value="1"/>
</dbReference>
<dbReference type="SUPFAM" id="SSF46894">
    <property type="entry name" value="C-terminal effector domain of the bipartite response regulators"/>
    <property type="match status" value="1"/>
</dbReference>
<protein>
    <submittedName>
        <fullName evidence="8">Response regulator transcription factor</fullName>
    </submittedName>
</protein>
<keyword evidence="9" id="KW-1185">Reference proteome</keyword>
<dbReference type="CDD" id="cd17535">
    <property type="entry name" value="REC_NarL-like"/>
    <property type="match status" value="1"/>
</dbReference>
<dbReference type="Pfam" id="PF00196">
    <property type="entry name" value="GerE"/>
    <property type="match status" value="1"/>
</dbReference>
<keyword evidence="1 5" id="KW-0597">Phosphoprotein</keyword>
<evidence type="ECO:0000256" key="2">
    <source>
        <dbReference type="ARBA" id="ARBA00023015"/>
    </source>
</evidence>
<keyword evidence="4" id="KW-0804">Transcription</keyword>
<name>A0ABR6ZCX7_9BURK</name>
<dbReference type="Proteomes" id="UP000646911">
    <property type="component" value="Unassembled WGS sequence"/>
</dbReference>
<dbReference type="InterPro" id="IPR011006">
    <property type="entry name" value="CheY-like_superfamily"/>
</dbReference>
<dbReference type="PRINTS" id="PR00038">
    <property type="entry name" value="HTHLUXR"/>
</dbReference>
<dbReference type="PROSITE" id="PS50110">
    <property type="entry name" value="RESPONSE_REGULATORY"/>
    <property type="match status" value="1"/>
</dbReference>
<organism evidence="8 9">
    <name type="scientific">Undibacterium umbellatum</name>
    <dbReference type="NCBI Taxonomy" id="2762300"/>
    <lineage>
        <taxon>Bacteria</taxon>
        <taxon>Pseudomonadati</taxon>
        <taxon>Pseudomonadota</taxon>
        <taxon>Betaproteobacteria</taxon>
        <taxon>Burkholderiales</taxon>
        <taxon>Oxalobacteraceae</taxon>
        <taxon>Undibacterium</taxon>
    </lineage>
</organism>
<keyword evidence="2" id="KW-0805">Transcription regulation</keyword>
<dbReference type="SMART" id="SM00421">
    <property type="entry name" value="HTH_LUXR"/>
    <property type="match status" value="1"/>
</dbReference>
<accession>A0ABR6ZCX7</accession>
<dbReference type="RefSeq" id="WP_186955130.1">
    <property type="nucleotide sequence ID" value="NZ_JACOFX010000011.1"/>
</dbReference>
<dbReference type="PANTHER" id="PTHR43214">
    <property type="entry name" value="TWO-COMPONENT RESPONSE REGULATOR"/>
    <property type="match status" value="1"/>
</dbReference>
<evidence type="ECO:0000256" key="4">
    <source>
        <dbReference type="ARBA" id="ARBA00023163"/>
    </source>
</evidence>
<proteinExistence type="predicted"/>
<dbReference type="InterPro" id="IPR039420">
    <property type="entry name" value="WalR-like"/>
</dbReference>
<evidence type="ECO:0000259" key="6">
    <source>
        <dbReference type="PROSITE" id="PS50043"/>
    </source>
</evidence>
<evidence type="ECO:0000256" key="1">
    <source>
        <dbReference type="ARBA" id="ARBA00022553"/>
    </source>
</evidence>
<dbReference type="InterPro" id="IPR001789">
    <property type="entry name" value="Sig_transdc_resp-reg_receiver"/>
</dbReference>
<feature type="modified residue" description="4-aspartylphosphate" evidence="5">
    <location>
        <position position="54"/>
    </location>
</feature>
<feature type="domain" description="Response regulatory" evidence="7">
    <location>
        <begin position="3"/>
        <end position="119"/>
    </location>
</feature>
<dbReference type="InterPro" id="IPR058245">
    <property type="entry name" value="NreC/VraR/RcsB-like_REC"/>
</dbReference>
<dbReference type="InterPro" id="IPR000792">
    <property type="entry name" value="Tscrpt_reg_LuxR_C"/>
</dbReference>
<dbReference type="Gene3D" id="3.40.50.2300">
    <property type="match status" value="1"/>
</dbReference>